<dbReference type="RefSeq" id="WP_000593548.1">
    <property type="nucleotide sequence ID" value="NZ_KB976014.1"/>
</dbReference>
<evidence type="ECO:0000313" key="1">
    <source>
        <dbReference type="EMBL" id="EOQ57855.1"/>
    </source>
</evidence>
<comment type="caution">
    <text evidence="1">The sequence shown here is derived from an EMBL/GenBank/DDBJ whole genome shotgun (WGS) entry which is preliminary data.</text>
</comment>
<protein>
    <recommendedName>
        <fullName evidence="3">Phage protein</fullName>
    </recommendedName>
</protein>
<name>A0ABC9SQG9_BACCE</name>
<dbReference type="AlphaFoldDB" id="A0ABC9SQG9"/>
<accession>A0ABC9SQG9</accession>
<dbReference type="EMBL" id="AHCJ01000083">
    <property type="protein sequence ID" value="EOQ57855.1"/>
    <property type="molecule type" value="Genomic_DNA"/>
</dbReference>
<dbReference type="Proteomes" id="UP000014060">
    <property type="component" value="Unassembled WGS sequence"/>
</dbReference>
<organism evidence="1 2">
    <name type="scientific">Bacillus cereus TIAC219</name>
    <dbReference type="NCBI Taxonomy" id="718222"/>
    <lineage>
        <taxon>Bacteria</taxon>
        <taxon>Bacillati</taxon>
        <taxon>Bacillota</taxon>
        <taxon>Bacilli</taxon>
        <taxon>Bacillales</taxon>
        <taxon>Bacillaceae</taxon>
        <taxon>Bacillus</taxon>
        <taxon>Bacillus cereus group</taxon>
    </lineage>
</organism>
<evidence type="ECO:0000313" key="2">
    <source>
        <dbReference type="Proteomes" id="UP000014060"/>
    </source>
</evidence>
<evidence type="ECO:0008006" key="3">
    <source>
        <dbReference type="Google" id="ProtNLM"/>
    </source>
</evidence>
<gene>
    <name evidence="1" type="ORF">IAY_06231</name>
</gene>
<reference evidence="1 2" key="1">
    <citation type="submission" date="2013-01" db="EMBL/GenBank/DDBJ databases">
        <title>The Genome Sequence of Bacillus cereus TIAC219.</title>
        <authorList>
            <consortium name="The Broad Institute Genome Sequencing Platform"/>
            <consortium name="The Broad Institute Genome Sequencing Center for Infectious Disease"/>
            <person name="Feldgarden M."/>
            <person name="Van der Auwera G.A."/>
            <person name="Mahillon J."/>
            <person name="Duprez V."/>
            <person name="Timmery S."/>
            <person name="Mattelet C."/>
            <person name="Dierick K."/>
            <person name="Sun M."/>
            <person name="Yu Z."/>
            <person name="Zhu L."/>
            <person name="Hu X."/>
            <person name="Shank E.B."/>
            <person name="Swiecicka I."/>
            <person name="Hansen B.M."/>
            <person name="Andrup L."/>
            <person name="Walker B."/>
            <person name="Young S.K."/>
            <person name="Zeng Q."/>
            <person name="Gargeya S."/>
            <person name="Fitzgerald M."/>
            <person name="Haas B."/>
            <person name="Abouelleil A."/>
            <person name="Alvarado L."/>
            <person name="Arachchi H.M."/>
            <person name="Berlin A.M."/>
            <person name="Chapman S.B."/>
            <person name="Dewar J."/>
            <person name="Goldberg J."/>
            <person name="Griggs A."/>
            <person name="Gujja S."/>
            <person name="Hansen M."/>
            <person name="Howarth C."/>
            <person name="Imamovic A."/>
            <person name="Larimer J."/>
            <person name="McCowan C."/>
            <person name="Murphy C."/>
            <person name="Neiman D."/>
            <person name="Pearson M."/>
            <person name="Priest M."/>
            <person name="Roberts A."/>
            <person name="Saif S."/>
            <person name="Shea T."/>
            <person name="Sisk P."/>
            <person name="Sykes S."/>
            <person name="Wortman J."/>
            <person name="Nusbaum C."/>
            <person name="Birren B."/>
        </authorList>
    </citation>
    <scope>NUCLEOTIDE SEQUENCE [LARGE SCALE GENOMIC DNA]</scope>
    <source>
        <strain evidence="1 2">TIAC219</strain>
    </source>
</reference>
<proteinExistence type="predicted"/>
<sequence>MIKLKQAKNVGELIEVLSQYKFSTPINTTCNECRHGWSGGSVSVEDFTNQTYGYIDLHINQSGYKSNMTRDEKEFKIYQMAHLLGQRVGSLYDKSDHDLHVTYRSLWRDLEVESIRL</sequence>